<protein>
    <submittedName>
        <fullName evidence="1">Uncharacterized protein</fullName>
    </submittedName>
</protein>
<dbReference type="EnsemblPlants" id="ONIVA01G02250.1">
    <property type="protein sequence ID" value="ONIVA01G02250.1"/>
    <property type="gene ID" value="ONIVA01G02250"/>
</dbReference>
<reference evidence="1" key="1">
    <citation type="submission" date="2015-04" db="UniProtKB">
        <authorList>
            <consortium name="EnsemblPlants"/>
        </authorList>
    </citation>
    <scope>IDENTIFICATION</scope>
    <source>
        <strain evidence="1">SL10</strain>
    </source>
</reference>
<evidence type="ECO:0000313" key="2">
    <source>
        <dbReference type="Proteomes" id="UP000006591"/>
    </source>
</evidence>
<sequence>MVEVQGHKVNEFVDAHRYLTIQARIGEVEVGERSEPIEFSIFGGTAGTQGLGVGCETEECRFKTITVHAPPTEIKYRDKMRRSIAANSLPGTTIGSILPCRKDDRRINPEERLL</sequence>
<dbReference type="AlphaFoldDB" id="A0A0E0FFS8"/>
<organism evidence="1">
    <name type="scientific">Oryza nivara</name>
    <name type="common">Indian wild rice</name>
    <name type="synonym">Oryza sativa f. spontanea</name>
    <dbReference type="NCBI Taxonomy" id="4536"/>
    <lineage>
        <taxon>Eukaryota</taxon>
        <taxon>Viridiplantae</taxon>
        <taxon>Streptophyta</taxon>
        <taxon>Embryophyta</taxon>
        <taxon>Tracheophyta</taxon>
        <taxon>Spermatophyta</taxon>
        <taxon>Magnoliopsida</taxon>
        <taxon>Liliopsida</taxon>
        <taxon>Poales</taxon>
        <taxon>Poaceae</taxon>
        <taxon>BOP clade</taxon>
        <taxon>Oryzoideae</taxon>
        <taxon>Oryzeae</taxon>
        <taxon>Oryzinae</taxon>
        <taxon>Oryza</taxon>
    </lineage>
</organism>
<accession>A0A0E0FFS8</accession>
<dbReference type="Proteomes" id="UP000006591">
    <property type="component" value="Chromosome 1"/>
</dbReference>
<proteinExistence type="predicted"/>
<reference evidence="1" key="2">
    <citation type="submission" date="2018-04" db="EMBL/GenBank/DDBJ databases">
        <title>OnivRS2 (Oryza nivara Reference Sequence Version 2).</title>
        <authorList>
            <person name="Zhang J."/>
            <person name="Kudrna D."/>
            <person name="Lee S."/>
            <person name="Talag J."/>
            <person name="Rajasekar S."/>
            <person name="Welchert J."/>
            <person name="Hsing Y.-I."/>
            <person name="Wing R.A."/>
        </authorList>
    </citation>
    <scope>NUCLEOTIDE SEQUENCE [LARGE SCALE GENOMIC DNA]</scope>
</reference>
<name>A0A0E0FFS8_ORYNI</name>
<keyword evidence="2" id="KW-1185">Reference proteome</keyword>
<dbReference type="Gramene" id="ONIVA01G02250.1">
    <property type="protein sequence ID" value="ONIVA01G02250.1"/>
    <property type="gene ID" value="ONIVA01G02250"/>
</dbReference>
<dbReference type="HOGENOM" id="CLU_2125055_0_0_1"/>
<evidence type="ECO:0000313" key="1">
    <source>
        <dbReference type="EnsemblPlants" id="ONIVA01G02250.1"/>
    </source>
</evidence>